<keyword evidence="12" id="KW-1185">Reference proteome</keyword>
<evidence type="ECO:0000256" key="6">
    <source>
        <dbReference type="ARBA" id="ARBA00022786"/>
    </source>
</evidence>
<evidence type="ECO:0000256" key="4">
    <source>
        <dbReference type="ARBA" id="ARBA00022723"/>
    </source>
</evidence>
<dbReference type="Pfam" id="PF14369">
    <property type="entry name" value="Zn_ribbon_19"/>
    <property type="match status" value="1"/>
</dbReference>
<dbReference type="SMART" id="SM00184">
    <property type="entry name" value="RING"/>
    <property type="match status" value="1"/>
</dbReference>
<evidence type="ECO:0000313" key="11">
    <source>
        <dbReference type="EMBL" id="KII71352.1"/>
    </source>
</evidence>
<evidence type="ECO:0000256" key="7">
    <source>
        <dbReference type="ARBA" id="ARBA00022833"/>
    </source>
</evidence>
<keyword evidence="4" id="KW-0479">Metal-binding</keyword>
<dbReference type="InterPro" id="IPR001841">
    <property type="entry name" value="Znf_RING"/>
</dbReference>
<dbReference type="GO" id="GO:0016567">
    <property type="term" value="P:protein ubiquitination"/>
    <property type="evidence" value="ECO:0007669"/>
    <property type="project" value="TreeGrafter"/>
</dbReference>
<evidence type="ECO:0000256" key="8">
    <source>
        <dbReference type="PROSITE-ProRule" id="PRU00175"/>
    </source>
</evidence>
<evidence type="ECO:0000259" key="10">
    <source>
        <dbReference type="PROSITE" id="PS50089"/>
    </source>
</evidence>
<dbReference type="PANTHER" id="PTHR15710:SF243">
    <property type="entry name" value="E3 UBIQUITIN-PROTEIN LIGASE PRAJA-2 ISOFORM X1"/>
    <property type="match status" value="1"/>
</dbReference>
<dbReference type="SUPFAM" id="SSF57850">
    <property type="entry name" value="RING/U-box"/>
    <property type="match status" value="1"/>
</dbReference>
<keyword evidence="3" id="KW-0808">Transferase</keyword>
<dbReference type="Proteomes" id="UP000031668">
    <property type="component" value="Unassembled WGS sequence"/>
</dbReference>
<dbReference type="EMBL" id="JWZT01001787">
    <property type="protein sequence ID" value="KII71352.1"/>
    <property type="molecule type" value="Genomic_DNA"/>
</dbReference>
<dbReference type="InterPro" id="IPR039525">
    <property type="entry name" value="RNF126-like_zinc-ribbon"/>
</dbReference>
<keyword evidence="5 8" id="KW-0863">Zinc-finger</keyword>
<evidence type="ECO:0000256" key="2">
    <source>
        <dbReference type="ARBA" id="ARBA00012483"/>
    </source>
</evidence>
<keyword evidence="7" id="KW-0862">Zinc</keyword>
<evidence type="ECO:0000256" key="5">
    <source>
        <dbReference type="ARBA" id="ARBA00022771"/>
    </source>
</evidence>
<dbReference type="OMA" id="PNSDFTC"/>
<feature type="domain" description="RING-type" evidence="10">
    <location>
        <begin position="197"/>
        <end position="238"/>
    </location>
</feature>
<dbReference type="PROSITE" id="PS50089">
    <property type="entry name" value="ZF_RING_2"/>
    <property type="match status" value="1"/>
</dbReference>
<feature type="region of interest" description="Disordered" evidence="9">
    <location>
        <begin position="71"/>
        <end position="90"/>
    </location>
</feature>
<protein>
    <recommendedName>
        <fullName evidence="2">RING-type E3 ubiquitin transferase</fullName>
        <ecNumber evidence="2">2.3.2.27</ecNumber>
    </recommendedName>
</protein>
<dbReference type="GO" id="GO:0061630">
    <property type="term" value="F:ubiquitin protein ligase activity"/>
    <property type="evidence" value="ECO:0007669"/>
    <property type="project" value="UniProtKB-EC"/>
</dbReference>
<dbReference type="InterPro" id="IPR013083">
    <property type="entry name" value="Znf_RING/FYVE/PHD"/>
</dbReference>
<dbReference type="Pfam" id="PF13639">
    <property type="entry name" value="zf-RING_2"/>
    <property type="match status" value="1"/>
</dbReference>
<organism evidence="11 12">
    <name type="scientific">Thelohanellus kitauei</name>
    <name type="common">Myxosporean</name>
    <dbReference type="NCBI Taxonomy" id="669202"/>
    <lineage>
        <taxon>Eukaryota</taxon>
        <taxon>Metazoa</taxon>
        <taxon>Cnidaria</taxon>
        <taxon>Myxozoa</taxon>
        <taxon>Myxosporea</taxon>
        <taxon>Bivalvulida</taxon>
        <taxon>Platysporina</taxon>
        <taxon>Myxobolidae</taxon>
        <taxon>Thelohanellus</taxon>
    </lineage>
</organism>
<evidence type="ECO:0000256" key="9">
    <source>
        <dbReference type="SAM" id="MobiDB-lite"/>
    </source>
</evidence>
<dbReference type="OrthoDB" id="8062037at2759"/>
<sequence>MSTEGPGGLGSREPPEYRYYCHRCSMYIDIDPETSLCSRCNDGFIERMPSLQTDSFPNILRNITQFLTETPEDPTELQPASERPSGEQGQFAGFIRTVSRRNRSRPSSGRPVSGGPGPLLNFATAFGSLAQNAVVLNLSSDDPLNAQNSPLSEQVEQFIMRALADPRLFNSRSSEAIINRLVHTPLSEERFEKTNDCPICMEKFIVGSEIVLLGCEHFFHPDCIITWVRMHNTCPVCRSVVD</sequence>
<accession>A0A0C2NBK9</accession>
<evidence type="ECO:0000256" key="3">
    <source>
        <dbReference type="ARBA" id="ARBA00022679"/>
    </source>
</evidence>
<keyword evidence="6" id="KW-0833">Ubl conjugation pathway</keyword>
<reference evidence="11 12" key="1">
    <citation type="journal article" date="2014" name="Genome Biol. Evol.">
        <title>The genome of the myxosporean Thelohanellus kitauei shows adaptations to nutrient acquisition within its fish host.</title>
        <authorList>
            <person name="Yang Y."/>
            <person name="Xiong J."/>
            <person name="Zhou Z."/>
            <person name="Huo F."/>
            <person name="Miao W."/>
            <person name="Ran C."/>
            <person name="Liu Y."/>
            <person name="Zhang J."/>
            <person name="Feng J."/>
            <person name="Wang M."/>
            <person name="Wang M."/>
            <person name="Wang L."/>
            <person name="Yao B."/>
        </authorList>
    </citation>
    <scope>NUCLEOTIDE SEQUENCE [LARGE SCALE GENOMIC DNA]</scope>
    <source>
        <strain evidence="11">Wuqing</strain>
    </source>
</reference>
<evidence type="ECO:0000313" key="12">
    <source>
        <dbReference type="Proteomes" id="UP000031668"/>
    </source>
</evidence>
<name>A0A0C2NBK9_THEKT</name>
<dbReference type="Gene3D" id="3.30.40.10">
    <property type="entry name" value="Zinc/RING finger domain, C3HC4 (zinc finger)"/>
    <property type="match status" value="1"/>
</dbReference>
<dbReference type="AlphaFoldDB" id="A0A0C2NBK9"/>
<comment type="caution">
    <text evidence="11">The sequence shown here is derived from an EMBL/GenBank/DDBJ whole genome shotgun (WGS) entry which is preliminary data.</text>
</comment>
<comment type="catalytic activity">
    <reaction evidence="1">
        <text>S-ubiquitinyl-[E2 ubiquitin-conjugating enzyme]-L-cysteine + [acceptor protein]-L-lysine = [E2 ubiquitin-conjugating enzyme]-L-cysteine + N(6)-ubiquitinyl-[acceptor protein]-L-lysine.</text>
        <dbReference type="EC" id="2.3.2.27"/>
    </reaction>
</comment>
<dbReference type="PANTHER" id="PTHR15710">
    <property type="entry name" value="E3 UBIQUITIN-PROTEIN LIGASE PRAJA"/>
    <property type="match status" value="1"/>
</dbReference>
<dbReference type="EC" id="2.3.2.27" evidence="2"/>
<gene>
    <name evidence="11" type="ORF">RF11_05680</name>
</gene>
<dbReference type="GO" id="GO:0008270">
    <property type="term" value="F:zinc ion binding"/>
    <property type="evidence" value="ECO:0007669"/>
    <property type="project" value="UniProtKB-KW"/>
</dbReference>
<dbReference type="GO" id="GO:0005737">
    <property type="term" value="C:cytoplasm"/>
    <property type="evidence" value="ECO:0007669"/>
    <property type="project" value="TreeGrafter"/>
</dbReference>
<feature type="region of interest" description="Disordered" evidence="9">
    <location>
        <begin position="96"/>
        <end position="116"/>
    </location>
</feature>
<evidence type="ECO:0000256" key="1">
    <source>
        <dbReference type="ARBA" id="ARBA00000900"/>
    </source>
</evidence>
<proteinExistence type="predicted"/>